<sequence length="70" mass="8348">MCISQVLTKDMHYLLDYPAMEDRTRICRARVYLRVNAETQHPLHRKIRREKASRLKTGKSWMGQAEDCIQ</sequence>
<proteinExistence type="predicted"/>
<protein>
    <submittedName>
        <fullName evidence="1">Uncharacterized protein</fullName>
    </submittedName>
</protein>
<evidence type="ECO:0000313" key="1">
    <source>
        <dbReference type="EMBL" id="CEK94083.1"/>
    </source>
</evidence>
<reference evidence="1" key="1">
    <citation type="submission" date="2014-12" db="EMBL/GenBank/DDBJ databases">
        <title>Insight into the proteome of Arion vulgaris.</title>
        <authorList>
            <person name="Aradska J."/>
            <person name="Bulat T."/>
            <person name="Smidak R."/>
            <person name="Sarate P."/>
            <person name="Gangsoo J."/>
            <person name="Sialana F."/>
            <person name="Bilban M."/>
            <person name="Lubec G."/>
        </authorList>
    </citation>
    <scope>NUCLEOTIDE SEQUENCE</scope>
    <source>
        <tissue evidence="1">Skin</tissue>
    </source>
</reference>
<accession>A0A0B7BMA0</accession>
<name>A0A0B7BMA0_9EUPU</name>
<gene>
    <name evidence="1" type="primary">ORF198860</name>
</gene>
<organism evidence="1">
    <name type="scientific">Arion vulgaris</name>
    <dbReference type="NCBI Taxonomy" id="1028688"/>
    <lineage>
        <taxon>Eukaryota</taxon>
        <taxon>Metazoa</taxon>
        <taxon>Spiralia</taxon>
        <taxon>Lophotrochozoa</taxon>
        <taxon>Mollusca</taxon>
        <taxon>Gastropoda</taxon>
        <taxon>Heterobranchia</taxon>
        <taxon>Euthyneura</taxon>
        <taxon>Panpulmonata</taxon>
        <taxon>Eupulmonata</taxon>
        <taxon>Stylommatophora</taxon>
        <taxon>Helicina</taxon>
        <taxon>Arionoidea</taxon>
        <taxon>Arionidae</taxon>
        <taxon>Arion</taxon>
    </lineage>
</organism>
<dbReference type="AlphaFoldDB" id="A0A0B7BMA0"/>
<dbReference type="EMBL" id="HACG01047218">
    <property type="protein sequence ID" value="CEK94083.1"/>
    <property type="molecule type" value="Transcribed_RNA"/>
</dbReference>